<dbReference type="InterPro" id="IPR038607">
    <property type="entry name" value="PhoD-like_sf"/>
</dbReference>
<dbReference type="InterPro" id="IPR029052">
    <property type="entry name" value="Metallo-depent_PP-like"/>
</dbReference>
<sequence length="550" mass="60263">MAGAELRLGPLLRYVDEHTATIWVETDRPCEARVVCDDGTATGAARSWQVAGHHYALVTVTGLRPGTATGYRVTLDGQDVWPLPGSPFPPSLIPTPSAEDHPLRVAFGSCHWAAPGPDGDDPAGPDALCALGRRIAAEPDGAARPDVLLLLGDQIYADETSAATRAWLAGRRDTSKPPGDQVADYEEYTHLYDESWLDPEVRWLLSTVPSLMIFDDHDVIDDWNTSQSWREDIRATPWWQERIVSGLTSYWVYQHLGNLSPAELATDTLYAAVRAAEDGTDALRAFATRADADPAQARWSYRRDFGRVRLLMVDSRAARVLDEDHRAMLDRAEFDWLRDNAHADGSFDHLLIGTSLPWLLPHSVHNAEAWSAALTQGARGPRWAARGERLRRAADLEHWAAFPGSFAALADIVAAAGTAPGAPATVLVLSGDVHHAYAVEAGFPGRPLRSRVLQLTCSPVHNAFPAHLRAAFRFAWSPPARLLGRLLARHGRTTRPPVTWRKRGGPWFGNQLMTLVLHNRTARARLDQARPAPGGAHLVTVLDTDLLADG</sequence>
<protein>
    <submittedName>
        <fullName evidence="3">Alkaline phosphatase family protein</fullName>
    </submittedName>
</protein>
<dbReference type="Pfam" id="PF09423">
    <property type="entry name" value="PhoD"/>
    <property type="match status" value="1"/>
</dbReference>
<dbReference type="InterPro" id="IPR018946">
    <property type="entry name" value="PhoD-like_MPP"/>
</dbReference>
<reference evidence="3 4" key="1">
    <citation type="submission" date="2019-04" db="EMBL/GenBank/DDBJ databases">
        <title>Streptomyces oryziradicis sp. nov., a novel actinomycete isolated from rhizosphere soil of rice (Oryza sativa L.).</title>
        <authorList>
            <person name="Li C."/>
        </authorList>
    </citation>
    <scope>NUCLEOTIDE SEQUENCE [LARGE SCALE GENOMIC DNA]</scope>
    <source>
        <strain evidence="3 4">NEAU-C40</strain>
    </source>
</reference>
<dbReference type="Pfam" id="PF25077">
    <property type="entry name" value="DUF7800"/>
    <property type="match status" value="1"/>
</dbReference>
<organism evidence="3 4">
    <name type="scientific">Actinacidiphila oryziradicis</name>
    <dbReference type="NCBI Taxonomy" id="2571141"/>
    <lineage>
        <taxon>Bacteria</taxon>
        <taxon>Bacillati</taxon>
        <taxon>Actinomycetota</taxon>
        <taxon>Actinomycetes</taxon>
        <taxon>Kitasatosporales</taxon>
        <taxon>Streptomycetaceae</taxon>
        <taxon>Actinacidiphila</taxon>
    </lineage>
</organism>
<dbReference type="CDD" id="cd07389">
    <property type="entry name" value="MPP_PhoD"/>
    <property type="match status" value="1"/>
</dbReference>
<dbReference type="Proteomes" id="UP000305778">
    <property type="component" value="Unassembled WGS sequence"/>
</dbReference>
<name>A0A4U0SRD3_9ACTN</name>
<dbReference type="Gene3D" id="3.60.21.70">
    <property type="entry name" value="PhoD-like phosphatase"/>
    <property type="match status" value="1"/>
</dbReference>
<proteinExistence type="predicted"/>
<dbReference type="OrthoDB" id="9795624at2"/>
<dbReference type="AlphaFoldDB" id="A0A4U0SRD3"/>
<feature type="domain" description="PhoD-like phosphatase metallophosphatase" evidence="1">
    <location>
        <begin position="144"/>
        <end position="441"/>
    </location>
</feature>
<dbReference type="InterPro" id="IPR056702">
    <property type="entry name" value="DUF7800"/>
</dbReference>
<dbReference type="PANTHER" id="PTHR37031:SF2">
    <property type="entry name" value="PHOD-LIKE PHOSPHATASE METALLOPHOSPHATASE DOMAIN-CONTAINING PROTEIN"/>
    <property type="match status" value="1"/>
</dbReference>
<keyword evidence="4" id="KW-1185">Reference proteome</keyword>
<evidence type="ECO:0000259" key="1">
    <source>
        <dbReference type="Pfam" id="PF09423"/>
    </source>
</evidence>
<dbReference type="SUPFAM" id="SSF56300">
    <property type="entry name" value="Metallo-dependent phosphatases"/>
    <property type="match status" value="1"/>
</dbReference>
<comment type="caution">
    <text evidence="3">The sequence shown here is derived from an EMBL/GenBank/DDBJ whole genome shotgun (WGS) entry which is preliminary data.</text>
</comment>
<dbReference type="RefSeq" id="WP_136722147.1">
    <property type="nucleotide sequence ID" value="NZ_SUMC01000003.1"/>
</dbReference>
<evidence type="ECO:0000259" key="2">
    <source>
        <dbReference type="Pfam" id="PF25077"/>
    </source>
</evidence>
<dbReference type="EMBL" id="SUMC01000003">
    <property type="protein sequence ID" value="TKA12670.1"/>
    <property type="molecule type" value="Genomic_DNA"/>
</dbReference>
<gene>
    <name evidence="3" type="ORF">FCI23_04620</name>
</gene>
<evidence type="ECO:0000313" key="3">
    <source>
        <dbReference type="EMBL" id="TKA12670.1"/>
    </source>
</evidence>
<evidence type="ECO:0000313" key="4">
    <source>
        <dbReference type="Proteomes" id="UP000305778"/>
    </source>
</evidence>
<dbReference type="PANTHER" id="PTHR37031">
    <property type="entry name" value="METALLOPHOSPHATASE BINDING DOMAIN PROTEIN"/>
    <property type="match status" value="1"/>
</dbReference>
<feature type="domain" description="DUF7800" evidence="2">
    <location>
        <begin position="4"/>
        <end position="92"/>
    </location>
</feature>
<accession>A0A4U0SRD3</accession>